<sequence length="193" mass="20898">MMNIAFITCFAGVLGMCAGASLAEGKPWSGEKVPLAEDGAVVLDDNEYLLNLADYEKLEQGGGLLVRYAAGKNGLREDSGAFYFENSHGKMVSAAMEPVSGNAGKTEPERLALVSPAFPLNPEGKWSLKRKSRPAELYRKKVAVSHMDQEYTFQSHEDAQVKLVHGVLANALVSGNNRSKSYNSFKVSRPTPS</sequence>
<gene>
    <name evidence="2" type="ORF">M8N44_11760</name>
</gene>
<dbReference type="RefSeq" id="WP_249853112.1">
    <property type="nucleotide sequence ID" value="NZ_JAMGSI010000002.1"/>
</dbReference>
<proteinExistence type="predicted"/>
<evidence type="ECO:0000313" key="3">
    <source>
        <dbReference type="Proteomes" id="UP001202031"/>
    </source>
</evidence>
<reference evidence="2 3" key="1">
    <citation type="submission" date="2022-03" db="EMBL/GenBank/DDBJ databases">
        <title>Taxonomic description of new species and reclassification of some bacterial strains.</title>
        <authorList>
            <person name="Ndongo S."/>
        </authorList>
    </citation>
    <scope>NUCLEOTIDE SEQUENCE [LARGE SCALE GENOMIC DNA]</scope>
    <source>
        <strain evidence="2 3">Marseille-P6666</strain>
    </source>
</reference>
<name>A0ABT0RB78_9BACT</name>
<evidence type="ECO:0000256" key="1">
    <source>
        <dbReference type="SAM" id="SignalP"/>
    </source>
</evidence>
<feature type="chain" id="PRO_5047018014" evidence="1">
    <location>
        <begin position="24"/>
        <end position="193"/>
    </location>
</feature>
<keyword evidence="3" id="KW-1185">Reference proteome</keyword>
<feature type="signal peptide" evidence="1">
    <location>
        <begin position="1"/>
        <end position="23"/>
    </location>
</feature>
<accession>A0ABT0RB78</accession>
<protein>
    <submittedName>
        <fullName evidence="2">Uncharacterized protein</fullName>
    </submittedName>
</protein>
<comment type="caution">
    <text evidence="2">The sequence shown here is derived from an EMBL/GenBank/DDBJ whole genome shotgun (WGS) entry which is preliminary data.</text>
</comment>
<keyword evidence="1" id="KW-0732">Signal</keyword>
<dbReference type="Proteomes" id="UP001202031">
    <property type="component" value="Unassembled WGS sequence"/>
</dbReference>
<evidence type="ECO:0000313" key="2">
    <source>
        <dbReference type="EMBL" id="MCL6657985.1"/>
    </source>
</evidence>
<dbReference type="EMBL" id="JAMGSI010000002">
    <property type="protein sequence ID" value="MCL6657985.1"/>
    <property type="molecule type" value="Genomic_DNA"/>
</dbReference>
<organism evidence="2 3">
    <name type="scientific">Akkermansia massiliensis</name>
    <dbReference type="NCBI Taxonomy" id="2927224"/>
    <lineage>
        <taxon>Bacteria</taxon>
        <taxon>Pseudomonadati</taxon>
        <taxon>Verrucomicrobiota</taxon>
        <taxon>Verrucomicrobiia</taxon>
        <taxon>Verrucomicrobiales</taxon>
        <taxon>Akkermansiaceae</taxon>
        <taxon>Akkermansia</taxon>
    </lineage>
</organism>
<dbReference type="GeneID" id="84024548"/>